<dbReference type="InterPro" id="IPR002168">
    <property type="entry name" value="Lipase_GDXG_HIS_AS"/>
</dbReference>
<evidence type="ECO:0000259" key="5">
    <source>
        <dbReference type="Pfam" id="PF07859"/>
    </source>
</evidence>
<dbReference type="SUPFAM" id="SSF53474">
    <property type="entry name" value="alpha/beta-Hydrolases"/>
    <property type="match status" value="1"/>
</dbReference>
<keyword evidence="7" id="KW-1185">Reference proteome</keyword>
<dbReference type="InterPro" id="IPR029058">
    <property type="entry name" value="AB_hydrolase_fold"/>
</dbReference>
<sequence>MLQPALEAGLRQTMKRLVRPLLTPRLPISAQRLLIRQAYRSSIPPRGTRYSRETLGGVPALRTCWSHTPAGVVLYFHGGAYIIGSPDTHRGITGHLAKASGCEVIAPDYRLAPEHPFPAALDDAEASYLALLEGGRPPHRIAFAGDSAGGGLCLALALRLKAAGQPLPSSLTLFSPWTDLTQSRLYSPASEPVLQAEWTRHAARLYAGDHALDTPLLSPVFGDLSGLPPMLIQVGGDEILLNDSERLATRARRQGTEVRLDIHNGLWHVFQVHSGPLARATAAMATAGEHIRTHLTDGSPPAPAPPSGAWASA</sequence>
<comment type="similarity">
    <text evidence="1">Belongs to the 'GDXG' lipolytic enzyme family.</text>
</comment>
<feature type="region of interest" description="Disordered" evidence="4">
    <location>
        <begin position="293"/>
        <end position="313"/>
    </location>
</feature>
<proteinExistence type="inferred from homology"/>
<evidence type="ECO:0000313" key="6">
    <source>
        <dbReference type="EMBL" id="ONF42951.1"/>
    </source>
</evidence>
<protein>
    <submittedName>
        <fullName evidence="6">Alpha/beta hydrolase</fullName>
    </submittedName>
</protein>
<evidence type="ECO:0000256" key="3">
    <source>
        <dbReference type="PROSITE-ProRule" id="PRU10038"/>
    </source>
</evidence>
<dbReference type="Pfam" id="PF07859">
    <property type="entry name" value="Abhydrolase_3"/>
    <property type="match status" value="1"/>
</dbReference>
<reference evidence="6 7" key="1">
    <citation type="submission" date="2016-12" db="EMBL/GenBank/DDBJ databases">
        <title>Marinobacter lutaoensis whole genome sequencing.</title>
        <authorList>
            <person name="Verma A."/>
            <person name="Krishnamurthi S."/>
        </authorList>
    </citation>
    <scope>NUCLEOTIDE SEQUENCE [LARGE SCALE GENOMIC DNA]</scope>
    <source>
        <strain evidence="6 7">T5054</strain>
    </source>
</reference>
<feature type="domain" description="Alpha/beta hydrolase fold-3" evidence="5">
    <location>
        <begin position="73"/>
        <end position="271"/>
    </location>
</feature>
<dbReference type="Proteomes" id="UP000189339">
    <property type="component" value="Unassembled WGS sequence"/>
</dbReference>
<comment type="caution">
    <text evidence="6">The sequence shown here is derived from an EMBL/GenBank/DDBJ whole genome shotgun (WGS) entry which is preliminary data.</text>
</comment>
<dbReference type="STRING" id="135739.BTO32_09620"/>
<dbReference type="EMBL" id="MSCW01000007">
    <property type="protein sequence ID" value="ONF42951.1"/>
    <property type="molecule type" value="Genomic_DNA"/>
</dbReference>
<gene>
    <name evidence="6" type="ORF">BTO32_09620</name>
</gene>
<accession>A0A1V2DRJ2</accession>
<dbReference type="PANTHER" id="PTHR48081">
    <property type="entry name" value="AB HYDROLASE SUPERFAMILY PROTEIN C4A8.06C"/>
    <property type="match status" value="1"/>
</dbReference>
<keyword evidence="2 6" id="KW-0378">Hydrolase</keyword>
<dbReference type="InterPro" id="IPR013094">
    <property type="entry name" value="AB_hydrolase_3"/>
</dbReference>
<evidence type="ECO:0000256" key="1">
    <source>
        <dbReference type="ARBA" id="ARBA00010515"/>
    </source>
</evidence>
<evidence type="ECO:0000313" key="7">
    <source>
        <dbReference type="Proteomes" id="UP000189339"/>
    </source>
</evidence>
<dbReference type="InterPro" id="IPR050300">
    <property type="entry name" value="GDXG_lipolytic_enzyme"/>
</dbReference>
<dbReference type="GO" id="GO:0004806">
    <property type="term" value="F:triacylglycerol lipase activity"/>
    <property type="evidence" value="ECO:0007669"/>
    <property type="project" value="TreeGrafter"/>
</dbReference>
<dbReference type="OrthoDB" id="9806180at2"/>
<name>A0A1V2DRJ2_9GAMM</name>
<dbReference type="PANTHER" id="PTHR48081:SF30">
    <property type="entry name" value="ACETYL-HYDROLASE LIPR-RELATED"/>
    <property type="match status" value="1"/>
</dbReference>
<dbReference type="RefSeq" id="WP_076724429.1">
    <property type="nucleotide sequence ID" value="NZ_MSCW01000007.1"/>
</dbReference>
<dbReference type="AlphaFoldDB" id="A0A1V2DRJ2"/>
<dbReference type="Gene3D" id="3.40.50.1820">
    <property type="entry name" value="alpha/beta hydrolase"/>
    <property type="match status" value="1"/>
</dbReference>
<dbReference type="InterPro" id="IPR033140">
    <property type="entry name" value="Lipase_GDXG_put_SER_AS"/>
</dbReference>
<dbReference type="PROSITE" id="PS01173">
    <property type="entry name" value="LIPASE_GDXG_HIS"/>
    <property type="match status" value="1"/>
</dbReference>
<dbReference type="PROSITE" id="PS01174">
    <property type="entry name" value="LIPASE_GDXG_SER"/>
    <property type="match status" value="1"/>
</dbReference>
<feature type="active site" evidence="3">
    <location>
        <position position="147"/>
    </location>
</feature>
<evidence type="ECO:0000256" key="4">
    <source>
        <dbReference type="SAM" id="MobiDB-lite"/>
    </source>
</evidence>
<evidence type="ECO:0000256" key="2">
    <source>
        <dbReference type="ARBA" id="ARBA00022801"/>
    </source>
</evidence>
<organism evidence="6 7">
    <name type="scientific">Marinobacter lutaoensis</name>
    <dbReference type="NCBI Taxonomy" id="135739"/>
    <lineage>
        <taxon>Bacteria</taxon>
        <taxon>Pseudomonadati</taxon>
        <taxon>Pseudomonadota</taxon>
        <taxon>Gammaproteobacteria</taxon>
        <taxon>Pseudomonadales</taxon>
        <taxon>Marinobacteraceae</taxon>
        <taxon>Marinobacter</taxon>
    </lineage>
</organism>